<organism evidence="2 3">
    <name type="scientific">Aurantiacibacter zhengii</name>
    <dbReference type="NCBI Taxonomy" id="2307003"/>
    <lineage>
        <taxon>Bacteria</taxon>
        <taxon>Pseudomonadati</taxon>
        <taxon>Pseudomonadota</taxon>
        <taxon>Alphaproteobacteria</taxon>
        <taxon>Sphingomonadales</taxon>
        <taxon>Erythrobacteraceae</taxon>
        <taxon>Aurantiacibacter</taxon>
    </lineage>
</organism>
<dbReference type="InterPro" id="IPR005939">
    <property type="entry name" value="BLH_phosphatase-like"/>
</dbReference>
<name>A0A418NT44_9SPHN</name>
<dbReference type="NCBIfam" id="TIGR01244">
    <property type="entry name" value="TIGR01244 family sulfur transferase"/>
    <property type="match status" value="1"/>
</dbReference>
<reference evidence="2 3" key="1">
    <citation type="submission" date="2018-08" db="EMBL/GenBank/DDBJ databases">
        <title>Erythrobacter zhengii sp.nov., a bacterium isolated from deep-sea sediment.</title>
        <authorList>
            <person name="Fang C."/>
            <person name="Wu Y.-H."/>
            <person name="Sun C."/>
            <person name="Wang H."/>
            <person name="Cheng H."/>
            <person name="Meng F.-X."/>
            <person name="Wang C.-S."/>
            <person name="Xu X.-W."/>
        </authorList>
    </citation>
    <scope>NUCLEOTIDE SEQUENCE [LARGE SCALE GENOMIC DNA]</scope>
    <source>
        <strain evidence="2 3">V18</strain>
    </source>
</reference>
<comment type="caution">
    <text evidence="2">The sequence shown here is derived from an EMBL/GenBank/DDBJ whole genome shotgun (WGS) entry which is preliminary data.</text>
</comment>
<dbReference type="InterPro" id="IPR001763">
    <property type="entry name" value="Rhodanese-like_dom"/>
</dbReference>
<dbReference type="SUPFAM" id="SSF52799">
    <property type="entry name" value="(Phosphotyrosine protein) phosphatases II"/>
    <property type="match status" value="1"/>
</dbReference>
<dbReference type="EMBL" id="QXFL01000003">
    <property type="protein sequence ID" value="RIV86664.1"/>
    <property type="molecule type" value="Genomic_DNA"/>
</dbReference>
<feature type="domain" description="Rhodanese" evidence="1">
    <location>
        <begin position="64"/>
        <end position="132"/>
    </location>
</feature>
<dbReference type="RefSeq" id="WP_119586480.1">
    <property type="nucleotide sequence ID" value="NZ_CAWODQ010000022.1"/>
</dbReference>
<dbReference type="PROSITE" id="PS50206">
    <property type="entry name" value="RHODANESE_3"/>
    <property type="match status" value="1"/>
</dbReference>
<sequence length="146" mass="15556">MSDFKRLSDTVWASPQIDADDVADAAQQGFTMIVNNRPDAEQDGQPSGAQIEQTATANGLAYVAIPIDHAGFSQPQVDAMVEALDQADDKVLAYCRSGTRSTFLWALAQAHRGEDPSALTEAALAAGYDITAIVPMLEMLSAKARD</sequence>
<dbReference type="AlphaFoldDB" id="A0A418NT44"/>
<dbReference type="Pfam" id="PF04273">
    <property type="entry name" value="BLH_phosphatase"/>
    <property type="match status" value="1"/>
</dbReference>
<dbReference type="Gene3D" id="3.90.190.10">
    <property type="entry name" value="Protein tyrosine phosphatase superfamily"/>
    <property type="match status" value="1"/>
</dbReference>
<evidence type="ECO:0000313" key="3">
    <source>
        <dbReference type="Proteomes" id="UP000286576"/>
    </source>
</evidence>
<dbReference type="InterPro" id="IPR029021">
    <property type="entry name" value="Prot-tyrosine_phosphatase-like"/>
</dbReference>
<keyword evidence="3" id="KW-1185">Reference proteome</keyword>
<evidence type="ECO:0000313" key="2">
    <source>
        <dbReference type="EMBL" id="RIV86664.1"/>
    </source>
</evidence>
<dbReference type="GO" id="GO:0016787">
    <property type="term" value="F:hydrolase activity"/>
    <property type="evidence" value="ECO:0007669"/>
    <property type="project" value="InterPro"/>
</dbReference>
<dbReference type="Proteomes" id="UP000286576">
    <property type="component" value="Unassembled WGS sequence"/>
</dbReference>
<protein>
    <submittedName>
        <fullName evidence="2">TIGR01244 family phosphatase</fullName>
    </submittedName>
</protein>
<accession>A0A418NT44</accession>
<evidence type="ECO:0000259" key="1">
    <source>
        <dbReference type="PROSITE" id="PS50206"/>
    </source>
</evidence>
<dbReference type="OrthoDB" id="9805710at2"/>
<proteinExistence type="predicted"/>
<gene>
    <name evidence="2" type="ORF">D2V07_08140</name>
</gene>